<keyword evidence="4" id="KW-0812">Transmembrane</keyword>
<keyword evidence="7" id="KW-1185">Reference proteome</keyword>
<evidence type="ECO:0000256" key="1">
    <source>
        <dbReference type="ARBA" id="ARBA00022478"/>
    </source>
</evidence>
<dbReference type="GO" id="GO:0005665">
    <property type="term" value="C:RNA polymerase II, core complex"/>
    <property type="evidence" value="ECO:0007669"/>
    <property type="project" value="TreeGrafter"/>
</dbReference>
<dbReference type="Proteomes" id="UP000276215">
    <property type="component" value="Unassembled WGS sequence"/>
</dbReference>
<name>A0A3N4JM44_9PEZI</name>
<dbReference type="GO" id="GO:0003899">
    <property type="term" value="F:DNA-directed RNA polymerase activity"/>
    <property type="evidence" value="ECO:0007669"/>
    <property type="project" value="InterPro"/>
</dbReference>
<dbReference type="SUPFAM" id="SSF55257">
    <property type="entry name" value="RBP11-like subunits of RNA polymerase"/>
    <property type="match status" value="1"/>
</dbReference>
<evidence type="ECO:0000256" key="3">
    <source>
        <dbReference type="ARBA" id="ARBA00025751"/>
    </source>
</evidence>
<organism evidence="6 7">
    <name type="scientific">Choiromyces venosus 120613-1</name>
    <dbReference type="NCBI Taxonomy" id="1336337"/>
    <lineage>
        <taxon>Eukaryota</taxon>
        <taxon>Fungi</taxon>
        <taxon>Dikarya</taxon>
        <taxon>Ascomycota</taxon>
        <taxon>Pezizomycotina</taxon>
        <taxon>Pezizomycetes</taxon>
        <taxon>Pezizales</taxon>
        <taxon>Tuberaceae</taxon>
        <taxon>Choiromyces</taxon>
    </lineage>
</organism>
<feature type="non-terminal residue" evidence="6">
    <location>
        <position position="89"/>
    </location>
</feature>
<keyword evidence="1" id="KW-0240">DNA-directed RNA polymerase</keyword>
<evidence type="ECO:0000259" key="5">
    <source>
        <dbReference type="Pfam" id="PF13656"/>
    </source>
</evidence>
<evidence type="ECO:0000313" key="7">
    <source>
        <dbReference type="Proteomes" id="UP000276215"/>
    </source>
</evidence>
<dbReference type="PANTHER" id="PTHR13946:SF16">
    <property type="entry name" value="DNA-DIRECTED RNA POLYMERASE II SUBUNIT RPB11"/>
    <property type="match status" value="1"/>
</dbReference>
<proteinExistence type="inferred from homology"/>
<dbReference type="PANTHER" id="PTHR13946">
    <property type="entry name" value="DNA-DIRECTED RNA POLYMERASE I,II,III"/>
    <property type="match status" value="1"/>
</dbReference>
<dbReference type="HAMAP" id="MF_00261">
    <property type="entry name" value="RNApol_arch_Rpo11"/>
    <property type="match status" value="1"/>
</dbReference>
<dbReference type="STRING" id="1336337.A0A3N4JM44"/>
<keyword evidence="4" id="KW-1133">Transmembrane helix</keyword>
<dbReference type="InterPro" id="IPR036603">
    <property type="entry name" value="RBP11-like"/>
</dbReference>
<dbReference type="OrthoDB" id="10248581at2759"/>
<keyword evidence="2" id="KW-0804">Transcription</keyword>
<evidence type="ECO:0000256" key="2">
    <source>
        <dbReference type="ARBA" id="ARBA00023163"/>
    </source>
</evidence>
<dbReference type="AlphaFoldDB" id="A0A3N4JM44"/>
<evidence type="ECO:0000256" key="4">
    <source>
        <dbReference type="SAM" id="Phobius"/>
    </source>
</evidence>
<gene>
    <name evidence="6" type="ORF">L873DRAFT_1633031</name>
</gene>
<protein>
    <submittedName>
        <fullName evidence="6">RBP11-like subunits of RNA polymerase</fullName>
    </submittedName>
</protein>
<accession>A0A3N4JM44</accession>
<dbReference type="GO" id="GO:0006366">
    <property type="term" value="P:transcription by RNA polymerase II"/>
    <property type="evidence" value="ECO:0007669"/>
    <property type="project" value="TreeGrafter"/>
</dbReference>
<evidence type="ECO:0000313" key="6">
    <source>
        <dbReference type="EMBL" id="RPA99312.1"/>
    </source>
</evidence>
<dbReference type="InterPro" id="IPR022905">
    <property type="entry name" value="Rpo11-like"/>
</dbReference>
<feature type="transmembrane region" description="Helical" evidence="4">
    <location>
        <begin position="15"/>
        <end position="34"/>
    </location>
</feature>
<dbReference type="GO" id="GO:0046983">
    <property type="term" value="F:protein dimerization activity"/>
    <property type="evidence" value="ECO:0007669"/>
    <property type="project" value="InterPro"/>
</dbReference>
<dbReference type="EMBL" id="ML120388">
    <property type="protein sequence ID" value="RPA99312.1"/>
    <property type="molecule type" value="Genomic_DNA"/>
</dbReference>
<dbReference type="InterPro" id="IPR009025">
    <property type="entry name" value="RBP11-like_dimer"/>
</dbReference>
<comment type="similarity">
    <text evidence="3">Belongs to the archaeal Rpo11/eukaryotic RPB11/RPC19 RNA polymerase subunit family.</text>
</comment>
<reference evidence="6 7" key="1">
    <citation type="journal article" date="2018" name="Nat. Ecol. Evol.">
        <title>Pezizomycetes genomes reveal the molecular basis of ectomycorrhizal truffle lifestyle.</title>
        <authorList>
            <person name="Murat C."/>
            <person name="Payen T."/>
            <person name="Noel B."/>
            <person name="Kuo A."/>
            <person name="Morin E."/>
            <person name="Chen J."/>
            <person name="Kohler A."/>
            <person name="Krizsan K."/>
            <person name="Balestrini R."/>
            <person name="Da Silva C."/>
            <person name="Montanini B."/>
            <person name="Hainaut M."/>
            <person name="Levati E."/>
            <person name="Barry K.W."/>
            <person name="Belfiori B."/>
            <person name="Cichocki N."/>
            <person name="Clum A."/>
            <person name="Dockter R.B."/>
            <person name="Fauchery L."/>
            <person name="Guy J."/>
            <person name="Iotti M."/>
            <person name="Le Tacon F."/>
            <person name="Lindquist E.A."/>
            <person name="Lipzen A."/>
            <person name="Malagnac F."/>
            <person name="Mello A."/>
            <person name="Molinier V."/>
            <person name="Miyauchi S."/>
            <person name="Poulain J."/>
            <person name="Riccioni C."/>
            <person name="Rubini A."/>
            <person name="Sitrit Y."/>
            <person name="Splivallo R."/>
            <person name="Traeger S."/>
            <person name="Wang M."/>
            <person name="Zifcakova L."/>
            <person name="Wipf D."/>
            <person name="Zambonelli A."/>
            <person name="Paolocci F."/>
            <person name="Nowrousian M."/>
            <person name="Ottonello S."/>
            <person name="Baldrian P."/>
            <person name="Spatafora J.W."/>
            <person name="Henrissat B."/>
            <person name="Nagy L.G."/>
            <person name="Aury J.M."/>
            <person name="Wincker P."/>
            <person name="Grigoriev I.V."/>
            <person name="Bonfante P."/>
            <person name="Martin F.M."/>
        </authorList>
    </citation>
    <scope>NUCLEOTIDE SEQUENCE [LARGE SCALE GENOMIC DNA]</scope>
    <source>
        <strain evidence="6 7">120613-1</strain>
    </source>
</reference>
<feature type="domain" description="DNA-directed RNA polymerase RBP11-like dimerisation" evidence="5">
    <location>
        <begin position="4"/>
        <end position="74"/>
    </location>
</feature>
<dbReference type="Gene3D" id="3.30.1360.10">
    <property type="entry name" value="RNA polymerase, RBP11-like subunit"/>
    <property type="match status" value="1"/>
</dbReference>
<keyword evidence="4" id="KW-0472">Membrane</keyword>
<feature type="non-terminal residue" evidence="6">
    <location>
        <position position="1"/>
    </location>
</feature>
<dbReference type="Pfam" id="PF13656">
    <property type="entry name" value="RNA_pol_L_2"/>
    <property type="match status" value="1"/>
</dbReference>
<sequence length="89" mass="10010">PTTAIFTFNRDGQTLGGILVSALLALPCVLFAAYRVPHPLFFVFELRLTTDGAMSPKEALIEASKNMVEDLVMLSRRFTHEWELQKQAK</sequence>